<feature type="region of interest" description="Disordered" evidence="1">
    <location>
        <begin position="189"/>
        <end position="223"/>
    </location>
</feature>
<accession>W4JQQ2</accession>
<protein>
    <submittedName>
        <fullName evidence="2">Uncharacterized protein</fullName>
    </submittedName>
</protein>
<sequence length="223" mass="25089">MPAMPRNPPPASHAREVLGERAQRLGMAWKRRSTCTHEEPTRQDCEARYLLRDKHAYLGWGRGERWSCVHVSAVELNMAHENESAVHDTGRSTYAVARSVDVHPNMIWRTTEANRVANGGLRNFRCEGRSVRTCASRSVAGVHGALWSLGNVERLHMWCSRLREPFTRAPKQAEMGAGVGSPIEAVAMHDTARRRDLRKKLKTSNREVEGRRYSGEDVARGGP</sequence>
<proteinExistence type="predicted"/>
<feature type="compositionally biased region" description="Basic and acidic residues" evidence="1">
    <location>
        <begin position="204"/>
        <end position="223"/>
    </location>
</feature>
<dbReference type="GeneID" id="20674435"/>
<keyword evidence="3" id="KW-1185">Reference proteome</keyword>
<dbReference type="KEGG" id="hir:HETIRDRAFT_430303"/>
<name>W4JQQ2_HETIT</name>
<evidence type="ECO:0000256" key="1">
    <source>
        <dbReference type="SAM" id="MobiDB-lite"/>
    </source>
</evidence>
<dbReference type="HOGENOM" id="CLU_1240287_0_0_1"/>
<dbReference type="EMBL" id="KI925465">
    <property type="protein sequence ID" value="ETW75789.1"/>
    <property type="molecule type" value="Genomic_DNA"/>
</dbReference>
<dbReference type="RefSeq" id="XP_009552043.1">
    <property type="nucleotide sequence ID" value="XM_009553748.1"/>
</dbReference>
<dbReference type="Proteomes" id="UP000030671">
    <property type="component" value="Unassembled WGS sequence"/>
</dbReference>
<dbReference type="AlphaFoldDB" id="W4JQQ2"/>
<organism evidence="2 3">
    <name type="scientific">Heterobasidion irregulare (strain TC 32-1)</name>
    <dbReference type="NCBI Taxonomy" id="747525"/>
    <lineage>
        <taxon>Eukaryota</taxon>
        <taxon>Fungi</taxon>
        <taxon>Dikarya</taxon>
        <taxon>Basidiomycota</taxon>
        <taxon>Agaricomycotina</taxon>
        <taxon>Agaricomycetes</taxon>
        <taxon>Russulales</taxon>
        <taxon>Bondarzewiaceae</taxon>
        <taxon>Heterobasidion</taxon>
        <taxon>Heterobasidion annosum species complex</taxon>
    </lineage>
</organism>
<gene>
    <name evidence="2" type="ORF">HETIRDRAFT_430303</name>
</gene>
<reference evidence="2 3" key="1">
    <citation type="journal article" date="2012" name="New Phytol.">
        <title>Insight into trade-off between wood decay and parasitism from the genome of a fungal forest pathogen.</title>
        <authorList>
            <person name="Olson A."/>
            <person name="Aerts A."/>
            <person name="Asiegbu F."/>
            <person name="Belbahri L."/>
            <person name="Bouzid O."/>
            <person name="Broberg A."/>
            <person name="Canback B."/>
            <person name="Coutinho P.M."/>
            <person name="Cullen D."/>
            <person name="Dalman K."/>
            <person name="Deflorio G."/>
            <person name="van Diepen L.T."/>
            <person name="Dunand C."/>
            <person name="Duplessis S."/>
            <person name="Durling M."/>
            <person name="Gonthier P."/>
            <person name="Grimwood J."/>
            <person name="Fossdal C.G."/>
            <person name="Hansson D."/>
            <person name="Henrissat B."/>
            <person name="Hietala A."/>
            <person name="Himmelstrand K."/>
            <person name="Hoffmeister D."/>
            <person name="Hogberg N."/>
            <person name="James T.Y."/>
            <person name="Karlsson M."/>
            <person name="Kohler A."/>
            <person name="Kues U."/>
            <person name="Lee Y.H."/>
            <person name="Lin Y.C."/>
            <person name="Lind M."/>
            <person name="Lindquist E."/>
            <person name="Lombard V."/>
            <person name="Lucas S."/>
            <person name="Lunden K."/>
            <person name="Morin E."/>
            <person name="Murat C."/>
            <person name="Park J."/>
            <person name="Raffaello T."/>
            <person name="Rouze P."/>
            <person name="Salamov A."/>
            <person name="Schmutz J."/>
            <person name="Solheim H."/>
            <person name="Stahlberg J."/>
            <person name="Velez H."/>
            <person name="de Vries R.P."/>
            <person name="Wiebenga A."/>
            <person name="Woodward S."/>
            <person name="Yakovlev I."/>
            <person name="Garbelotto M."/>
            <person name="Martin F."/>
            <person name="Grigoriev I.V."/>
            <person name="Stenlid J."/>
        </authorList>
    </citation>
    <scope>NUCLEOTIDE SEQUENCE [LARGE SCALE GENOMIC DNA]</scope>
    <source>
        <strain evidence="2 3">TC 32-1</strain>
    </source>
</reference>
<evidence type="ECO:0000313" key="3">
    <source>
        <dbReference type="Proteomes" id="UP000030671"/>
    </source>
</evidence>
<dbReference type="InParanoid" id="W4JQQ2"/>
<evidence type="ECO:0000313" key="2">
    <source>
        <dbReference type="EMBL" id="ETW75789.1"/>
    </source>
</evidence>